<dbReference type="InterPro" id="IPR000917">
    <property type="entry name" value="Sulfatase_N"/>
</dbReference>
<dbReference type="AlphaFoldDB" id="A0A7V4G7Q1"/>
<dbReference type="EMBL" id="DSXI01000245">
    <property type="protein sequence ID" value="HGS04944.1"/>
    <property type="molecule type" value="Genomic_DNA"/>
</dbReference>
<dbReference type="SUPFAM" id="SSF53649">
    <property type="entry name" value="Alkaline phosphatase-like"/>
    <property type="match status" value="1"/>
</dbReference>
<dbReference type="PANTHER" id="PTHR43751">
    <property type="entry name" value="SULFATASE"/>
    <property type="match status" value="1"/>
</dbReference>
<reference evidence="2" key="1">
    <citation type="journal article" date="2020" name="mSystems">
        <title>Genome- and Community-Level Interaction Insights into Carbon Utilization and Element Cycling Functions of Hydrothermarchaeota in Hydrothermal Sediment.</title>
        <authorList>
            <person name="Zhou Z."/>
            <person name="Liu Y."/>
            <person name="Xu W."/>
            <person name="Pan J."/>
            <person name="Luo Z.H."/>
            <person name="Li M."/>
        </authorList>
    </citation>
    <scope>NUCLEOTIDE SEQUENCE [LARGE SCALE GENOMIC DNA]</scope>
    <source>
        <strain evidence="2">SpSt-548</strain>
    </source>
</reference>
<comment type="caution">
    <text evidence="2">The sequence shown here is derived from an EMBL/GenBank/DDBJ whole genome shotgun (WGS) entry which is preliminary data.</text>
</comment>
<dbReference type="InterPro" id="IPR052701">
    <property type="entry name" value="GAG_Ulvan_Degrading_Sulfatases"/>
</dbReference>
<dbReference type="Pfam" id="PF00884">
    <property type="entry name" value="Sulfatase"/>
    <property type="match status" value="1"/>
</dbReference>
<dbReference type="PANTHER" id="PTHR43751:SF3">
    <property type="entry name" value="SULFATASE N-TERMINAL DOMAIN-CONTAINING PROTEIN"/>
    <property type="match status" value="1"/>
</dbReference>
<sequence>MSATMLPNIIIIVMDTAGAKRCSTYGHHLETTPGLSRIAREGTLYRRSFAPSTWTVPSHASLFSGLYPSEHGIDGKTLAIPENLYSLPEVLQQMGYRTAAISCNGLANFMRGFDVFYEMDTLFKSEKYQQDRFALRALHLTSDSELTRFRQTMQYIFEHHSYSFPLKNIIDRLFKKHFTNLYYRTWKATNRSFNIASHLFKQYCGKQPLFIFMNLMESHWKYNPPLEYSNIIKTTAEERKKLLNYDVMDYYIKGISPDYMEKIYLLYQQALWYLDKKLYEFYQALGQAGVRDQTMFAATSDHGEALGERGVWGHLFGVYNETIHVPLVVKYPAGVREPGEDMRLAQLNDLFATALEMIGVPLPLPDSSRSLLGPPRDYAFAEHYRIVGLEAIQKRVPDYPPAPYMLPSRTVISDDLFKLIEWSDGRLELYDLNRDWHETENLADRPEQAERIRQLSRVLLEKFGPIKDLVPQAAKEEIPDYI</sequence>
<accession>A0A7V4G7Q1</accession>
<name>A0A7V4G7Q1_9BACT</name>
<organism evidence="2">
    <name type="scientific">Desulfobacca acetoxidans</name>
    <dbReference type="NCBI Taxonomy" id="60893"/>
    <lineage>
        <taxon>Bacteria</taxon>
        <taxon>Pseudomonadati</taxon>
        <taxon>Thermodesulfobacteriota</taxon>
        <taxon>Desulfobaccia</taxon>
        <taxon>Desulfobaccales</taxon>
        <taxon>Desulfobaccaceae</taxon>
        <taxon>Desulfobacca</taxon>
    </lineage>
</organism>
<dbReference type="InterPro" id="IPR017850">
    <property type="entry name" value="Alkaline_phosphatase_core_sf"/>
</dbReference>
<proteinExistence type="predicted"/>
<dbReference type="CDD" id="cd16148">
    <property type="entry name" value="sulfatase_like"/>
    <property type="match status" value="1"/>
</dbReference>
<evidence type="ECO:0000259" key="1">
    <source>
        <dbReference type="Pfam" id="PF00884"/>
    </source>
</evidence>
<gene>
    <name evidence="2" type="ORF">ENT08_04285</name>
</gene>
<evidence type="ECO:0000313" key="2">
    <source>
        <dbReference type="EMBL" id="HGS04944.1"/>
    </source>
</evidence>
<protein>
    <recommendedName>
        <fullName evidence="1">Sulfatase N-terminal domain-containing protein</fullName>
    </recommendedName>
</protein>
<dbReference type="Gene3D" id="3.40.720.10">
    <property type="entry name" value="Alkaline Phosphatase, subunit A"/>
    <property type="match status" value="1"/>
</dbReference>
<feature type="domain" description="Sulfatase N-terminal" evidence="1">
    <location>
        <begin position="7"/>
        <end position="360"/>
    </location>
</feature>